<dbReference type="InterPro" id="IPR008011">
    <property type="entry name" value="Complex1_LYR_dom"/>
</dbReference>
<keyword evidence="3" id="KW-1185">Reference proteome</keyword>
<comment type="caution">
    <text evidence="2">The sequence shown here is derived from an EMBL/GenBank/DDBJ whole genome shotgun (WGS) entry which is preliminary data.</text>
</comment>
<dbReference type="EMBL" id="BPLR01007737">
    <property type="protein sequence ID" value="GIY19282.1"/>
    <property type="molecule type" value="Genomic_DNA"/>
</dbReference>
<name>A0AAV4RD64_CAEEX</name>
<sequence length="80" mass="9785">MSSSLIQLIDLYNWKMTRSNAIKLYRDLFKYSKTLKYTDKNYFLSEVKKQFNKNKSLTNSEEINYQFKRAENFLKNKRLL</sequence>
<dbReference type="Proteomes" id="UP001054945">
    <property type="component" value="Unassembled WGS sequence"/>
</dbReference>
<organism evidence="2 3">
    <name type="scientific">Caerostris extrusa</name>
    <name type="common">Bark spider</name>
    <name type="synonym">Caerostris bankana</name>
    <dbReference type="NCBI Taxonomy" id="172846"/>
    <lineage>
        <taxon>Eukaryota</taxon>
        <taxon>Metazoa</taxon>
        <taxon>Ecdysozoa</taxon>
        <taxon>Arthropoda</taxon>
        <taxon>Chelicerata</taxon>
        <taxon>Arachnida</taxon>
        <taxon>Araneae</taxon>
        <taxon>Araneomorphae</taxon>
        <taxon>Entelegynae</taxon>
        <taxon>Araneoidea</taxon>
        <taxon>Araneidae</taxon>
        <taxon>Caerostris</taxon>
    </lineage>
</organism>
<reference evidence="2 3" key="1">
    <citation type="submission" date="2021-06" db="EMBL/GenBank/DDBJ databases">
        <title>Caerostris extrusa draft genome.</title>
        <authorList>
            <person name="Kono N."/>
            <person name="Arakawa K."/>
        </authorList>
    </citation>
    <scope>NUCLEOTIDE SEQUENCE [LARGE SCALE GENOMIC DNA]</scope>
</reference>
<feature type="domain" description="Complex 1 LYR protein" evidence="1">
    <location>
        <begin position="21"/>
        <end position="75"/>
    </location>
</feature>
<evidence type="ECO:0000313" key="3">
    <source>
        <dbReference type="Proteomes" id="UP001054945"/>
    </source>
</evidence>
<gene>
    <name evidence="2" type="primary">AVEN_61016_1</name>
    <name evidence="2" type="ORF">CEXT_15741</name>
</gene>
<evidence type="ECO:0000259" key="1">
    <source>
        <dbReference type="Pfam" id="PF05347"/>
    </source>
</evidence>
<evidence type="ECO:0000313" key="2">
    <source>
        <dbReference type="EMBL" id="GIY19282.1"/>
    </source>
</evidence>
<proteinExistence type="predicted"/>
<protein>
    <recommendedName>
        <fullName evidence="1">Complex 1 LYR protein domain-containing protein</fullName>
    </recommendedName>
</protein>
<accession>A0AAV4RD64</accession>
<dbReference type="AlphaFoldDB" id="A0AAV4RD64"/>
<dbReference type="Pfam" id="PF05347">
    <property type="entry name" value="Complex1_LYR"/>
    <property type="match status" value="1"/>
</dbReference>